<keyword evidence="2 11" id="KW-0489">Methyltransferase</keyword>
<dbReference type="Gene3D" id="3.40.50.150">
    <property type="entry name" value="Vaccinia Virus protein VP39"/>
    <property type="match status" value="2"/>
</dbReference>
<dbReference type="InterPro" id="IPR002941">
    <property type="entry name" value="DNA_methylase_N4/N6"/>
</dbReference>
<evidence type="ECO:0000256" key="7">
    <source>
        <dbReference type="ARBA" id="ARBA00049120"/>
    </source>
</evidence>
<evidence type="ECO:0000256" key="2">
    <source>
        <dbReference type="ARBA" id="ARBA00022603"/>
    </source>
</evidence>
<sequence>MMPKEKESFNDLNTKEWAINSRSVWNDLSSARTRNALKHGATFPKKLSDRVISLYSRKNDLILDPFLGTGTTALSAIELQRNFIGFELSKEFFDIANNTIKDCVNLLFNNSCDIIEGDCLELIDGVDNNSVTLTLTSPPYANLIHKVLEDRTKRHKKSAFVVDNNATTRLYSNYDKDLGNMDLEKYKTAVLELMRKLFVKTKNGGYNVWVVKDFRDTKNKIPYVDLHTIIANLGQEAGFKYHDLIIWDQNERRRLVLLGYPSVFYVNQNHSFIVVLRKTL</sequence>
<proteinExistence type="inferred from homology"/>
<organism evidence="11 12">
    <name type="scientific">Helicobacter saguini</name>
    <dbReference type="NCBI Taxonomy" id="1548018"/>
    <lineage>
        <taxon>Bacteria</taxon>
        <taxon>Pseudomonadati</taxon>
        <taxon>Campylobacterota</taxon>
        <taxon>Epsilonproteobacteria</taxon>
        <taxon>Campylobacterales</taxon>
        <taxon>Helicobacteraceae</taxon>
        <taxon>Helicobacter</taxon>
    </lineage>
</organism>
<accession>A0A347VR65</accession>
<reference evidence="11" key="3">
    <citation type="submission" date="2018-04" db="EMBL/GenBank/DDBJ databases">
        <authorList>
            <person name="Sheh A."/>
            <person name="Shen Z."/>
            <person name="Mannion A.J."/>
            <person name="Fox J.G."/>
        </authorList>
    </citation>
    <scope>NUCLEOTIDE SEQUENCE</scope>
    <source>
        <strain evidence="11">MIT 97-6194</strain>
    </source>
</reference>
<evidence type="ECO:0000313" key="10">
    <source>
        <dbReference type="EMBL" id="MWV68665.1"/>
    </source>
</evidence>
<protein>
    <recommendedName>
        <fullName evidence="8">Methyltransferase</fullName>
        <ecNumber evidence="8">2.1.1.-</ecNumber>
    </recommendedName>
</protein>
<evidence type="ECO:0000313" key="12">
    <source>
        <dbReference type="Proteomes" id="UP000029714"/>
    </source>
</evidence>
<dbReference type="InterPro" id="IPR001091">
    <property type="entry name" value="RM_Methyltransferase"/>
</dbReference>
<dbReference type="GO" id="GO:0015667">
    <property type="term" value="F:site-specific DNA-methyltransferase (cytosine-N4-specific) activity"/>
    <property type="evidence" value="ECO:0007669"/>
    <property type="project" value="UniProtKB-EC"/>
</dbReference>
<keyword evidence="5" id="KW-0680">Restriction system</keyword>
<reference evidence="10 13" key="4">
    <citation type="submission" date="2019-12" db="EMBL/GenBank/DDBJ databases">
        <title>Multi-Generational Helicobacter saguini Isolates.</title>
        <authorList>
            <person name="Mannion A."/>
            <person name="Shen Z."/>
            <person name="Fox J.G."/>
        </authorList>
    </citation>
    <scope>NUCLEOTIDE SEQUENCE [LARGE SCALE GENOMIC DNA]</scope>
    <source>
        <strain evidence="10">16-048</strain>
        <strain evidence="13">16-048 (F4)</strain>
    </source>
</reference>
<dbReference type="GO" id="GO:0032259">
    <property type="term" value="P:methylation"/>
    <property type="evidence" value="ECO:0007669"/>
    <property type="project" value="UniProtKB-KW"/>
</dbReference>
<dbReference type="SUPFAM" id="SSF53335">
    <property type="entry name" value="S-adenosyl-L-methionine-dependent methyltransferases"/>
    <property type="match status" value="2"/>
</dbReference>
<dbReference type="STRING" id="1548018.LS64_01030"/>
<reference evidence="11 12" key="1">
    <citation type="journal article" date="2014" name="Genome Announc.">
        <title>Draft genome sequences of eight enterohepatic helicobacter species isolated from both laboratory and wild rodents.</title>
        <authorList>
            <person name="Sheh A."/>
            <person name="Shen Z."/>
            <person name="Fox J.G."/>
        </authorList>
    </citation>
    <scope>NUCLEOTIDE SEQUENCE [LARGE SCALE GENOMIC DNA]</scope>
    <source>
        <strain evidence="11 12">MIT 97-6194</strain>
    </source>
</reference>
<dbReference type="Proteomes" id="UP000477070">
    <property type="component" value="Unassembled WGS sequence"/>
</dbReference>
<dbReference type="GO" id="GO:0003677">
    <property type="term" value="F:DNA binding"/>
    <property type="evidence" value="ECO:0007669"/>
    <property type="project" value="UniProtKB-KW"/>
</dbReference>
<keyword evidence="3 11" id="KW-0808">Transferase</keyword>
<dbReference type="PRINTS" id="PR00508">
    <property type="entry name" value="S21N4MTFRASE"/>
</dbReference>
<evidence type="ECO:0000313" key="13">
    <source>
        <dbReference type="Proteomes" id="UP000477070"/>
    </source>
</evidence>
<evidence type="ECO:0000256" key="1">
    <source>
        <dbReference type="ARBA" id="ARBA00010203"/>
    </source>
</evidence>
<evidence type="ECO:0000256" key="3">
    <source>
        <dbReference type="ARBA" id="ARBA00022679"/>
    </source>
</evidence>
<dbReference type="EMBL" id="JRMP02000001">
    <property type="protein sequence ID" value="TLD95812.1"/>
    <property type="molecule type" value="Genomic_DNA"/>
</dbReference>
<evidence type="ECO:0000256" key="8">
    <source>
        <dbReference type="RuleBase" id="RU362026"/>
    </source>
</evidence>
<keyword evidence="12" id="KW-1185">Reference proteome</keyword>
<dbReference type="REBASE" id="272433">
    <property type="entry name" value="M2.Hsa1416ORF7090P"/>
</dbReference>
<gene>
    <name evidence="10" type="ORF">DCO61_01105</name>
    <name evidence="11" type="ORF">LS64_000105</name>
</gene>
<evidence type="ECO:0000313" key="11">
    <source>
        <dbReference type="EMBL" id="TLD95812.1"/>
    </source>
</evidence>
<dbReference type="InterPro" id="IPR029063">
    <property type="entry name" value="SAM-dependent_MTases_sf"/>
</dbReference>
<dbReference type="EC" id="2.1.1.-" evidence="8"/>
<comment type="similarity">
    <text evidence="1">Belongs to the N(4)/N(6)-methyltransferase family. N(4) subfamily.</text>
</comment>
<dbReference type="InterPro" id="IPR017985">
    <property type="entry name" value="MeTrfase_CN4_CS"/>
</dbReference>
<dbReference type="OrthoDB" id="8901552at2"/>
<dbReference type="GO" id="GO:0009307">
    <property type="term" value="P:DNA restriction-modification system"/>
    <property type="evidence" value="ECO:0007669"/>
    <property type="project" value="UniProtKB-KW"/>
</dbReference>
<dbReference type="GO" id="GO:0008170">
    <property type="term" value="F:N-methyltransferase activity"/>
    <property type="evidence" value="ECO:0007669"/>
    <property type="project" value="InterPro"/>
</dbReference>
<comment type="catalytic activity">
    <reaction evidence="7">
        <text>a 2'-deoxycytidine in DNA + S-adenosyl-L-methionine = an N(4)-methyl-2'-deoxycytidine in DNA + S-adenosyl-L-homocysteine + H(+)</text>
        <dbReference type="Rhea" id="RHEA:16857"/>
        <dbReference type="Rhea" id="RHEA-COMP:11369"/>
        <dbReference type="Rhea" id="RHEA-COMP:13674"/>
        <dbReference type="ChEBI" id="CHEBI:15378"/>
        <dbReference type="ChEBI" id="CHEBI:57856"/>
        <dbReference type="ChEBI" id="CHEBI:59789"/>
        <dbReference type="ChEBI" id="CHEBI:85452"/>
        <dbReference type="ChEBI" id="CHEBI:137933"/>
        <dbReference type="EC" id="2.1.1.113"/>
    </reaction>
</comment>
<keyword evidence="6" id="KW-0238">DNA-binding</keyword>
<keyword evidence="4" id="KW-0949">S-adenosyl-L-methionine</keyword>
<dbReference type="EMBL" id="QBIU01000001">
    <property type="protein sequence ID" value="MWV68665.1"/>
    <property type="molecule type" value="Genomic_DNA"/>
</dbReference>
<comment type="caution">
    <text evidence="11">The sequence shown here is derived from an EMBL/GenBank/DDBJ whole genome shotgun (WGS) entry which is preliminary data.</text>
</comment>
<dbReference type="Pfam" id="PF01555">
    <property type="entry name" value="N6_N4_Mtase"/>
    <property type="match status" value="1"/>
</dbReference>
<reference evidence="11 12" key="2">
    <citation type="journal article" date="2016" name="Infect. Immun.">
        <title>Helicobacter saguini, a Novel Helicobacter Isolated from Cotton-Top Tamarins with Ulcerative Colitis, Has Proinflammatory Properties and Induces Typhlocolitis and Dysplasia in Gnotobiotic IL-10-/- Mice.</title>
        <authorList>
            <person name="Shen Z."/>
            <person name="Mannion A."/>
            <person name="Whary M.T."/>
            <person name="Muthupalani S."/>
            <person name="Sheh A."/>
            <person name="Feng Y."/>
            <person name="Gong G."/>
            <person name="Vandamme P."/>
            <person name="Holcombe H.R."/>
            <person name="Paster B.J."/>
            <person name="Fox J.G."/>
        </authorList>
    </citation>
    <scope>NUCLEOTIDE SEQUENCE [LARGE SCALE GENOMIC DNA]</scope>
    <source>
        <strain evidence="11 12">MIT 97-6194</strain>
    </source>
</reference>
<name>A0A347VR65_9HELI</name>
<dbReference type="Proteomes" id="UP000029714">
    <property type="component" value="Unassembled WGS sequence"/>
</dbReference>
<dbReference type="PROSITE" id="PS00093">
    <property type="entry name" value="N4_MTASE"/>
    <property type="match status" value="1"/>
</dbReference>
<evidence type="ECO:0000256" key="4">
    <source>
        <dbReference type="ARBA" id="ARBA00022691"/>
    </source>
</evidence>
<dbReference type="AlphaFoldDB" id="A0A347VR65"/>
<feature type="domain" description="DNA methylase N-4/N-6" evidence="9">
    <location>
        <begin position="14"/>
        <end position="97"/>
    </location>
</feature>
<evidence type="ECO:0000256" key="6">
    <source>
        <dbReference type="ARBA" id="ARBA00023125"/>
    </source>
</evidence>
<evidence type="ECO:0000256" key="5">
    <source>
        <dbReference type="ARBA" id="ARBA00022747"/>
    </source>
</evidence>
<evidence type="ECO:0000259" key="9">
    <source>
        <dbReference type="Pfam" id="PF01555"/>
    </source>
</evidence>